<gene>
    <name evidence="1" type="ORF">GF339_14170</name>
</gene>
<organism evidence="1 2">
    <name type="scientific">candidate division KSB3 bacterium</name>
    <dbReference type="NCBI Taxonomy" id="2044937"/>
    <lineage>
        <taxon>Bacteria</taxon>
        <taxon>candidate division KSB3</taxon>
    </lineage>
</organism>
<dbReference type="Proteomes" id="UP000649604">
    <property type="component" value="Unassembled WGS sequence"/>
</dbReference>
<evidence type="ECO:0000313" key="2">
    <source>
        <dbReference type="Proteomes" id="UP000649604"/>
    </source>
</evidence>
<sequence>MKAEKFGKGVWKCVIVVLLIMGVAGLVVSCQDEEAKRAEKRQEHYQKGLALLEEGKLNEAIIEFKTRCSKIRILRRPTIDWASRI</sequence>
<protein>
    <recommendedName>
        <fullName evidence="3">Tetratricopeptide repeat protein</fullName>
    </recommendedName>
</protein>
<dbReference type="EMBL" id="WJJP01000458">
    <property type="protein sequence ID" value="MBD3325728.1"/>
    <property type="molecule type" value="Genomic_DNA"/>
</dbReference>
<accession>A0A9D5JX34</accession>
<comment type="caution">
    <text evidence="1">The sequence shown here is derived from an EMBL/GenBank/DDBJ whole genome shotgun (WGS) entry which is preliminary data.</text>
</comment>
<dbReference type="PROSITE" id="PS51257">
    <property type="entry name" value="PROKAR_LIPOPROTEIN"/>
    <property type="match status" value="1"/>
</dbReference>
<evidence type="ECO:0000313" key="1">
    <source>
        <dbReference type="EMBL" id="MBD3325728.1"/>
    </source>
</evidence>
<proteinExistence type="predicted"/>
<name>A0A9D5JX34_9BACT</name>
<reference evidence="1" key="1">
    <citation type="submission" date="2019-11" db="EMBL/GenBank/DDBJ databases">
        <title>Microbial mats filling the niche in hypersaline microbial mats.</title>
        <authorList>
            <person name="Wong H.L."/>
            <person name="Macleod F.I."/>
            <person name="White R.A. III"/>
            <person name="Burns B.P."/>
        </authorList>
    </citation>
    <scope>NUCLEOTIDE SEQUENCE</scope>
    <source>
        <strain evidence="1">Rbin_158</strain>
    </source>
</reference>
<dbReference type="AlphaFoldDB" id="A0A9D5JX34"/>
<evidence type="ECO:0008006" key="3">
    <source>
        <dbReference type="Google" id="ProtNLM"/>
    </source>
</evidence>